<dbReference type="Proteomes" id="UP001556367">
    <property type="component" value="Unassembled WGS sequence"/>
</dbReference>
<evidence type="ECO:0000256" key="2">
    <source>
        <dbReference type="SAM" id="MobiDB-lite"/>
    </source>
</evidence>
<feature type="region of interest" description="Disordered" evidence="2">
    <location>
        <begin position="447"/>
        <end position="544"/>
    </location>
</feature>
<dbReference type="Pfam" id="PF09810">
    <property type="entry name" value="Exo5"/>
    <property type="match status" value="2"/>
</dbReference>
<dbReference type="PANTHER" id="PTHR14464:SF4">
    <property type="entry name" value="EXONUCLEASE V"/>
    <property type="match status" value="1"/>
</dbReference>
<dbReference type="PANTHER" id="PTHR14464">
    <property type="entry name" value="EXONUCLEASE V"/>
    <property type="match status" value="1"/>
</dbReference>
<comment type="caution">
    <text evidence="3">The sequence shown here is derived from an EMBL/GenBank/DDBJ whole genome shotgun (WGS) entry which is preliminary data.</text>
</comment>
<feature type="compositionally biased region" description="Low complexity" evidence="2">
    <location>
        <begin position="450"/>
        <end position="462"/>
    </location>
</feature>
<proteinExistence type="inferred from homology"/>
<dbReference type="EMBL" id="JASNQZ010000011">
    <property type="protein sequence ID" value="KAL0951665.1"/>
    <property type="molecule type" value="Genomic_DNA"/>
</dbReference>
<feature type="compositionally biased region" description="Polar residues" evidence="2">
    <location>
        <begin position="516"/>
        <end position="542"/>
    </location>
</feature>
<gene>
    <name evidence="3" type="ORF">HGRIS_008344</name>
</gene>
<protein>
    <recommendedName>
        <fullName evidence="5">Exonuclease V</fullName>
    </recommendedName>
</protein>
<reference evidence="4" key="1">
    <citation type="submission" date="2024-06" db="EMBL/GenBank/DDBJ databases">
        <title>Multi-omics analyses provide insights into the biosynthesis of the anticancer antibiotic pleurotin in Hohenbuehelia grisea.</title>
        <authorList>
            <person name="Weaver J.A."/>
            <person name="Alberti F."/>
        </authorList>
    </citation>
    <scope>NUCLEOTIDE SEQUENCE [LARGE SCALE GENOMIC DNA]</scope>
    <source>
        <strain evidence="4">T-177</strain>
    </source>
</reference>
<evidence type="ECO:0008006" key="5">
    <source>
        <dbReference type="Google" id="ProtNLM"/>
    </source>
</evidence>
<name>A0ABR3J7N5_9AGAR</name>
<evidence type="ECO:0000256" key="1">
    <source>
        <dbReference type="ARBA" id="ARBA00009797"/>
    </source>
</evidence>
<sequence>MSEEDEFDSYGFIDFTAEELASINEALESLERTTTTVQSQGAPAVEIELEVPADDSALEVPTETGETAGTSLNQLNQISPLREYRSSGILSVTDIVSPAWCELQFDYGLRQKRSWRPERRPSSFTTAEGKTITVEKAVAEQNFETTSRGKSVHKALEREVKPVTTYVPVKTEEERWALRLVNMMFCFDNLISMGHTREMPVFGIIHGHIVVGIIDELHRKFLSPPSSSTAQANLGSKKRGADVSADQAQITSFFSAGGGDTPLTIPLSESPIDPVPSNASNGYTLRLLDNKTRRSPSLPSHEDTVSSRLQVMLYHRLLNDLLCGSCPFDFPSLWKRLNLDPSRRFGDEFLVQAGLIPDDDHIPLPNCLTTLVADWRHAANNLSLASVSPSLQLVYRTQPSKTSKQCQKRRKLQSQPTIVLEEPGQEDRELALAIQASLDDLLKTDVVNKPQPQGLPSLQPLPVTEDEGVASANVASTPESSVVDEIQLLQVNTPSRHEDPTRLSSTTPPKRKLTEGQEQNNLPPSTAEPLSTSESDGTSAQESRIIGTKEFELDEPLLDAYVSEVLEWWSGERRANGVPIENARRCFSCEYSGGCEWREAKAKEFERAVNARNGNV</sequence>
<organism evidence="3 4">
    <name type="scientific">Hohenbuehelia grisea</name>
    <dbReference type="NCBI Taxonomy" id="104357"/>
    <lineage>
        <taxon>Eukaryota</taxon>
        <taxon>Fungi</taxon>
        <taxon>Dikarya</taxon>
        <taxon>Basidiomycota</taxon>
        <taxon>Agaricomycotina</taxon>
        <taxon>Agaricomycetes</taxon>
        <taxon>Agaricomycetidae</taxon>
        <taxon>Agaricales</taxon>
        <taxon>Pleurotineae</taxon>
        <taxon>Pleurotaceae</taxon>
        <taxon>Hohenbuehelia</taxon>
    </lineage>
</organism>
<dbReference type="InterPro" id="IPR019190">
    <property type="entry name" value="EXOV"/>
</dbReference>
<comment type="similarity">
    <text evidence="1">Belongs to the EXO5 family.</text>
</comment>
<evidence type="ECO:0000313" key="3">
    <source>
        <dbReference type="EMBL" id="KAL0951665.1"/>
    </source>
</evidence>
<keyword evidence="4" id="KW-1185">Reference proteome</keyword>
<accession>A0ABR3J7N5</accession>
<evidence type="ECO:0000313" key="4">
    <source>
        <dbReference type="Proteomes" id="UP001556367"/>
    </source>
</evidence>